<sequence length="507" mass="57059">MTPPVHINVHSLFKQYKTPQTSDNDDDSKLYLYGYKSEDKHVHVVNAVVSEKPKYLFEALLPVGLKLLDVIDIYADEPRPDALINMDFEDLDVSDKESFLAKNSHIIDEFVAPPAVQLGSTEVTFLGRVFDDEGHSHGAYKAIHKLIDRLWGIVFLGDLATMEPTGTGEVFVNEHGRIITLNLKITGLKNDLTEAEKAEYVRRGLIQVAEIYKHDGLSKRTSPFEFRITEVDGQQFFLVADDKGGFLFEQDVAILKQIKPPVEKPAEKPVEVLNLAPDPPEDAGDASKEPAKPEEPIELNFGNLLLNPHIELTYKPKDLFSVIKSNYIYYHYDCDGFDDSGWGCAYRSLQTIWSWLNYKGRVNRLPPSHKEVQECLVSIGDKPSKFIGSRGWIGSFEIGFVMQNLANLEFQTLSSSSGKELDEHGRRLVHHFENDGAPVMIGGGQLAHTIIGVDYNRRTGECFYLILDPHYVGKDTTAAVFKGKGVSWQPNKFFNGKGHYNMLLVQN</sequence>
<name>A0A7E4VXU1_PANRE</name>
<dbReference type="GO" id="GO:0071567">
    <property type="term" value="F:deUFMylase activity"/>
    <property type="evidence" value="ECO:0007669"/>
    <property type="project" value="TreeGrafter"/>
</dbReference>
<evidence type="ECO:0000259" key="4">
    <source>
        <dbReference type="Pfam" id="PF07910"/>
    </source>
</evidence>
<dbReference type="GO" id="GO:0005634">
    <property type="term" value="C:nucleus"/>
    <property type="evidence" value="ECO:0007669"/>
    <property type="project" value="TreeGrafter"/>
</dbReference>
<dbReference type="AlphaFoldDB" id="A0A7E4VXU1"/>
<dbReference type="PANTHER" id="PTHR48153:SF2">
    <property type="entry name" value="UFM1-SPECIFIC PROTEASE 2"/>
    <property type="match status" value="1"/>
</dbReference>
<reference evidence="6" key="2">
    <citation type="submission" date="2020-10" db="UniProtKB">
        <authorList>
            <consortium name="WormBaseParasite"/>
        </authorList>
    </citation>
    <scope>IDENTIFICATION</scope>
</reference>
<keyword evidence="2" id="KW-0378">Hydrolase</keyword>
<accession>A0A7E4VXU1</accession>
<evidence type="ECO:0000256" key="2">
    <source>
        <dbReference type="ARBA" id="ARBA00022801"/>
    </source>
</evidence>
<comment type="similarity">
    <text evidence="1">Belongs to the peptidase C78 family.</text>
</comment>
<feature type="region of interest" description="Disordered" evidence="3">
    <location>
        <begin position="268"/>
        <end position="293"/>
    </location>
</feature>
<dbReference type="InterPro" id="IPR012462">
    <property type="entry name" value="UFSP1/2_DUB_cat"/>
</dbReference>
<dbReference type="WBParaSite" id="Pan_g4458.t1">
    <property type="protein sequence ID" value="Pan_g4458.t1"/>
    <property type="gene ID" value="Pan_g4458"/>
</dbReference>
<organism evidence="5 6">
    <name type="scientific">Panagrellus redivivus</name>
    <name type="common">Microworm</name>
    <dbReference type="NCBI Taxonomy" id="6233"/>
    <lineage>
        <taxon>Eukaryota</taxon>
        <taxon>Metazoa</taxon>
        <taxon>Ecdysozoa</taxon>
        <taxon>Nematoda</taxon>
        <taxon>Chromadorea</taxon>
        <taxon>Rhabditida</taxon>
        <taxon>Tylenchina</taxon>
        <taxon>Panagrolaimomorpha</taxon>
        <taxon>Panagrolaimoidea</taxon>
        <taxon>Panagrolaimidae</taxon>
        <taxon>Panagrellus</taxon>
    </lineage>
</organism>
<evidence type="ECO:0000256" key="3">
    <source>
        <dbReference type="SAM" id="MobiDB-lite"/>
    </source>
</evidence>
<dbReference type="PANTHER" id="PTHR48153">
    <property type="entry name" value="UFM1-SPECIFIC PROTEASE 2"/>
    <property type="match status" value="1"/>
</dbReference>
<keyword evidence="5" id="KW-1185">Reference proteome</keyword>
<evidence type="ECO:0000256" key="1">
    <source>
        <dbReference type="ARBA" id="ARBA00008552"/>
    </source>
</evidence>
<reference evidence="5" key="1">
    <citation type="journal article" date="2013" name="Genetics">
        <title>The draft genome and transcriptome of Panagrellus redivivus are shaped by the harsh demands of a free-living lifestyle.</title>
        <authorList>
            <person name="Srinivasan J."/>
            <person name="Dillman A.R."/>
            <person name="Macchietto M.G."/>
            <person name="Heikkinen L."/>
            <person name="Lakso M."/>
            <person name="Fracchia K.M."/>
            <person name="Antoshechkin I."/>
            <person name="Mortazavi A."/>
            <person name="Wong G."/>
            <person name="Sternberg P.W."/>
        </authorList>
    </citation>
    <scope>NUCLEOTIDE SEQUENCE [LARGE SCALE GENOMIC DNA]</scope>
    <source>
        <strain evidence="5">MT8872</strain>
    </source>
</reference>
<dbReference type="Gene3D" id="3.90.70.130">
    <property type="match status" value="1"/>
</dbReference>
<dbReference type="Proteomes" id="UP000492821">
    <property type="component" value="Unassembled WGS sequence"/>
</dbReference>
<dbReference type="GO" id="GO:0006508">
    <property type="term" value="P:proteolysis"/>
    <property type="evidence" value="ECO:0007669"/>
    <property type="project" value="TreeGrafter"/>
</dbReference>
<evidence type="ECO:0000313" key="5">
    <source>
        <dbReference type="Proteomes" id="UP000492821"/>
    </source>
</evidence>
<dbReference type="GO" id="GO:0005783">
    <property type="term" value="C:endoplasmic reticulum"/>
    <property type="evidence" value="ECO:0007669"/>
    <property type="project" value="TreeGrafter"/>
</dbReference>
<proteinExistence type="inferred from homology"/>
<feature type="domain" description="UFSP1/2/DUB catalytic" evidence="4">
    <location>
        <begin position="322"/>
        <end position="503"/>
    </location>
</feature>
<evidence type="ECO:0000313" key="6">
    <source>
        <dbReference type="WBParaSite" id="Pan_g4458.t1"/>
    </source>
</evidence>
<protein>
    <submittedName>
        <fullName evidence="6">Ufm1-specific protease 2</fullName>
    </submittedName>
</protein>
<dbReference type="Pfam" id="PF07910">
    <property type="entry name" value="Peptidase_C78"/>
    <property type="match status" value="1"/>
</dbReference>